<feature type="region of interest" description="Disordered" evidence="1">
    <location>
        <begin position="1"/>
        <end position="33"/>
    </location>
</feature>
<accession>A0AAV5MHH7</accession>
<sequence length="63" mass="7158">MELRSLTAPTNLGSKARNKTSRGKCPQREKHRGIFPRVVGTLQLAESGNPFMERHQTHSTFEH</sequence>
<reference evidence="2 3" key="1">
    <citation type="journal article" date="2021" name="Commun. Biol.">
        <title>The genome of Shorea leprosula (Dipterocarpaceae) highlights the ecological relevance of drought in aseasonal tropical rainforests.</title>
        <authorList>
            <person name="Ng K.K.S."/>
            <person name="Kobayashi M.J."/>
            <person name="Fawcett J.A."/>
            <person name="Hatakeyama M."/>
            <person name="Paape T."/>
            <person name="Ng C.H."/>
            <person name="Ang C.C."/>
            <person name="Tnah L.H."/>
            <person name="Lee C.T."/>
            <person name="Nishiyama T."/>
            <person name="Sese J."/>
            <person name="O'Brien M.J."/>
            <person name="Copetti D."/>
            <person name="Mohd Noor M.I."/>
            <person name="Ong R.C."/>
            <person name="Putra M."/>
            <person name="Sireger I.Z."/>
            <person name="Indrioko S."/>
            <person name="Kosugi Y."/>
            <person name="Izuno A."/>
            <person name="Isagi Y."/>
            <person name="Lee S.L."/>
            <person name="Shimizu K.K."/>
        </authorList>
    </citation>
    <scope>NUCLEOTIDE SEQUENCE [LARGE SCALE GENOMIC DNA]</scope>
    <source>
        <strain evidence="2">214</strain>
    </source>
</reference>
<comment type="caution">
    <text evidence="2">The sequence shown here is derived from an EMBL/GenBank/DDBJ whole genome shotgun (WGS) entry which is preliminary data.</text>
</comment>
<evidence type="ECO:0000256" key="1">
    <source>
        <dbReference type="SAM" id="MobiDB-lite"/>
    </source>
</evidence>
<protein>
    <submittedName>
        <fullName evidence="2">Uncharacterized protein</fullName>
    </submittedName>
</protein>
<dbReference type="AlphaFoldDB" id="A0AAV5MHH7"/>
<proteinExistence type="predicted"/>
<gene>
    <name evidence="2" type="ORF">SLEP1_g55798</name>
</gene>
<evidence type="ECO:0000313" key="3">
    <source>
        <dbReference type="Proteomes" id="UP001054252"/>
    </source>
</evidence>
<dbReference type="Proteomes" id="UP001054252">
    <property type="component" value="Unassembled WGS sequence"/>
</dbReference>
<dbReference type="EMBL" id="BPVZ01000281">
    <property type="protein sequence ID" value="GKV49024.1"/>
    <property type="molecule type" value="Genomic_DNA"/>
</dbReference>
<keyword evidence="3" id="KW-1185">Reference proteome</keyword>
<evidence type="ECO:0000313" key="2">
    <source>
        <dbReference type="EMBL" id="GKV49024.1"/>
    </source>
</evidence>
<organism evidence="2 3">
    <name type="scientific">Rubroshorea leprosula</name>
    <dbReference type="NCBI Taxonomy" id="152421"/>
    <lineage>
        <taxon>Eukaryota</taxon>
        <taxon>Viridiplantae</taxon>
        <taxon>Streptophyta</taxon>
        <taxon>Embryophyta</taxon>
        <taxon>Tracheophyta</taxon>
        <taxon>Spermatophyta</taxon>
        <taxon>Magnoliopsida</taxon>
        <taxon>eudicotyledons</taxon>
        <taxon>Gunneridae</taxon>
        <taxon>Pentapetalae</taxon>
        <taxon>rosids</taxon>
        <taxon>malvids</taxon>
        <taxon>Malvales</taxon>
        <taxon>Dipterocarpaceae</taxon>
        <taxon>Rubroshorea</taxon>
    </lineage>
</organism>
<name>A0AAV5MHH7_9ROSI</name>